<keyword evidence="2" id="KW-1185">Reference proteome</keyword>
<evidence type="ECO:0000313" key="2">
    <source>
        <dbReference type="Proteomes" id="UP000587527"/>
    </source>
</evidence>
<organism evidence="1 2">
    <name type="scientific">Allocatelliglobosispora scoriae</name>
    <dbReference type="NCBI Taxonomy" id="643052"/>
    <lineage>
        <taxon>Bacteria</taxon>
        <taxon>Bacillati</taxon>
        <taxon>Actinomycetota</taxon>
        <taxon>Actinomycetes</taxon>
        <taxon>Micromonosporales</taxon>
        <taxon>Micromonosporaceae</taxon>
        <taxon>Allocatelliglobosispora</taxon>
    </lineage>
</organism>
<dbReference type="AlphaFoldDB" id="A0A841BYN9"/>
<gene>
    <name evidence="1" type="ORF">F4553_006219</name>
</gene>
<name>A0A841BYN9_9ACTN</name>
<protein>
    <recommendedName>
        <fullName evidence="3">LuxR family transcriptional regulator</fullName>
    </recommendedName>
</protein>
<comment type="caution">
    <text evidence="1">The sequence shown here is derived from an EMBL/GenBank/DDBJ whole genome shotgun (WGS) entry which is preliminary data.</text>
</comment>
<accession>A0A841BYN9</accession>
<dbReference type="RefSeq" id="WP_221470543.1">
    <property type="nucleotide sequence ID" value="NZ_JACHMN010000003.1"/>
</dbReference>
<dbReference type="EMBL" id="JACHMN010000003">
    <property type="protein sequence ID" value="MBB5872785.1"/>
    <property type="molecule type" value="Genomic_DNA"/>
</dbReference>
<reference evidence="1 2" key="1">
    <citation type="submission" date="2020-08" db="EMBL/GenBank/DDBJ databases">
        <title>Sequencing the genomes of 1000 actinobacteria strains.</title>
        <authorList>
            <person name="Klenk H.-P."/>
        </authorList>
    </citation>
    <scope>NUCLEOTIDE SEQUENCE [LARGE SCALE GENOMIC DNA]</scope>
    <source>
        <strain evidence="1 2">DSM 45362</strain>
    </source>
</reference>
<dbReference type="Proteomes" id="UP000587527">
    <property type="component" value="Unassembled WGS sequence"/>
</dbReference>
<evidence type="ECO:0000313" key="1">
    <source>
        <dbReference type="EMBL" id="MBB5872785.1"/>
    </source>
</evidence>
<sequence>MPPVSPAVWMITVLGSGTEVLLHDAARALHVEGDLRTSRLLFDQAFQQAERTGDGPSMARAAVGLGGLWVHEHRTTAGAAEVCERLRRSLPLVASDPVLTMQVRARLAGEADYRTGRCDEVLAIVEEARHLADPPTLAAALSMAHHCVLGPEHAALRTALAEEMIETATRAGLPNDLLVALLWRTVDGFLDGDPHSERRLVELRAAAGNRDHLAVGYVVRAMEVMLHTRAGRFAEAETLAAECAAHGHAAGDADATGWHGGQLVALRWFQGRPDELVGSLRELAHSPTLSAVDNSFFAALAVAAASAGEFREATGALARLGGAELAGLARSSSWLATMYGVVEAANLLADRETAARAYRLLLPYAHLPMIASLAVTCFGSTEHALGVAALTVGDPVTACGHLHAAVAANQRLGHWPAATLSRLRLGEALAALGDPRGEAETATARRDAAALGMRLPGPAADADRVRCLRVGRHWRIERGDRSAVVDNSVGMAHLAVLLANPGQEISALDLAAGLASGLGALVGPAQPVLDELAIADYRSRLTGLADEHTADAVVESEWLRAELAAATGLHGRVRAFTGDPERARIAVGKAIRRAVARVAEFEPELGAHLQATVHTGSRCSYRP</sequence>
<proteinExistence type="predicted"/>
<evidence type="ECO:0008006" key="3">
    <source>
        <dbReference type="Google" id="ProtNLM"/>
    </source>
</evidence>